<feature type="non-terminal residue" evidence="7">
    <location>
        <position position="1"/>
    </location>
</feature>
<dbReference type="AlphaFoldDB" id="A0A9D9HGE1"/>
<dbReference type="Gene3D" id="1.25.40.390">
    <property type="match status" value="1"/>
</dbReference>
<evidence type="ECO:0000256" key="1">
    <source>
        <dbReference type="ARBA" id="ARBA00004442"/>
    </source>
</evidence>
<gene>
    <name evidence="7" type="ORF">IAC29_08515</name>
</gene>
<proteinExistence type="inferred from homology"/>
<comment type="caution">
    <text evidence="7">The sequence shown here is derived from an EMBL/GenBank/DDBJ whole genome shotgun (WGS) entry which is preliminary data.</text>
</comment>
<dbReference type="Pfam" id="PF07980">
    <property type="entry name" value="SusD_RagB"/>
    <property type="match status" value="1"/>
</dbReference>
<organism evidence="7 8">
    <name type="scientific">Candidatus Cryptobacteroides merdigallinarum</name>
    <dbReference type="NCBI Taxonomy" id="2840770"/>
    <lineage>
        <taxon>Bacteria</taxon>
        <taxon>Pseudomonadati</taxon>
        <taxon>Bacteroidota</taxon>
        <taxon>Bacteroidia</taxon>
        <taxon>Bacteroidales</taxon>
        <taxon>Candidatus Cryptobacteroides</taxon>
    </lineage>
</organism>
<evidence type="ECO:0000313" key="8">
    <source>
        <dbReference type="Proteomes" id="UP000810252"/>
    </source>
</evidence>
<sequence>QEEFRYFDLNRWKKRTPVTIYKQDITKDGNNYTFSISELITKTWNDKFYLFPIQEDEMNKTPQYVQNPGW</sequence>
<dbReference type="InterPro" id="IPR011990">
    <property type="entry name" value="TPR-like_helical_dom_sf"/>
</dbReference>
<evidence type="ECO:0000256" key="3">
    <source>
        <dbReference type="ARBA" id="ARBA00022729"/>
    </source>
</evidence>
<keyword evidence="5" id="KW-0998">Cell outer membrane</keyword>
<dbReference type="SUPFAM" id="SSF48452">
    <property type="entry name" value="TPR-like"/>
    <property type="match status" value="1"/>
</dbReference>
<evidence type="ECO:0000256" key="5">
    <source>
        <dbReference type="ARBA" id="ARBA00023237"/>
    </source>
</evidence>
<evidence type="ECO:0000256" key="2">
    <source>
        <dbReference type="ARBA" id="ARBA00006275"/>
    </source>
</evidence>
<comment type="subcellular location">
    <subcellularLocation>
        <location evidence="1">Cell outer membrane</location>
    </subcellularLocation>
</comment>
<dbReference type="GO" id="GO:0009279">
    <property type="term" value="C:cell outer membrane"/>
    <property type="evidence" value="ECO:0007669"/>
    <property type="project" value="UniProtKB-SubCell"/>
</dbReference>
<evidence type="ECO:0000313" key="7">
    <source>
        <dbReference type="EMBL" id="MBO8449298.1"/>
    </source>
</evidence>
<keyword evidence="3" id="KW-0732">Signal</keyword>
<dbReference type="InterPro" id="IPR012944">
    <property type="entry name" value="SusD_RagB_dom"/>
</dbReference>
<dbReference type="Proteomes" id="UP000810252">
    <property type="component" value="Unassembled WGS sequence"/>
</dbReference>
<reference evidence="7" key="1">
    <citation type="submission" date="2020-10" db="EMBL/GenBank/DDBJ databases">
        <authorList>
            <person name="Gilroy R."/>
        </authorList>
    </citation>
    <scope>NUCLEOTIDE SEQUENCE</scope>
    <source>
        <strain evidence="7">20514</strain>
    </source>
</reference>
<reference evidence="7" key="2">
    <citation type="journal article" date="2021" name="PeerJ">
        <title>Extensive microbial diversity within the chicken gut microbiome revealed by metagenomics and culture.</title>
        <authorList>
            <person name="Gilroy R."/>
            <person name="Ravi A."/>
            <person name="Getino M."/>
            <person name="Pursley I."/>
            <person name="Horton D.L."/>
            <person name="Alikhan N.F."/>
            <person name="Baker D."/>
            <person name="Gharbi K."/>
            <person name="Hall N."/>
            <person name="Watson M."/>
            <person name="Adriaenssens E.M."/>
            <person name="Foster-Nyarko E."/>
            <person name="Jarju S."/>
            <person name="Secka A."/>
            <person name="Antonio M."/>
            <person name="Oren A."/>
            <person name="Chaudhuri R.R."/>
            <person name="La Ragione R."/>
            <person name="Hildebrand F."/>
            <person name="Pallen M.J."/>
        </authorList>
    </citation>
    <scope>NUCLEOTIDE SEQUENCE</scope>
    <source>
        <strain evidence="7">20514</strain>
    </source>
</reference>
<evidence type="ECO:0000259" key="6">
    <source>
        <dbReference type="Pfam" id="PF07980"/>
    </source>
</evidence>
<name>A0A9D9HGE1_9BACT</name>
<keyword evidence="4" id="KW-0472">Membrane</keyword>
<accession>A0A9D9HGE1</accession>
<feature type="domain" description="RagB/SusD" evidence="6">
    <location>
        <begin position="2"/>
        <end position="70"/>
    </location>
</feature>
<comment type="similarity">
    <text evidence="2">Belongs to the SusD family.</text>
</comment>
<dbReference type="EMBL" id="JADIMQ010000118">
    <property type="protein sequence ID" value="MBO8449298.1"/>
    <property type="molecule type" value="Genomic_DNA"/>
</dbReference>
<protein>
    <submittedName>
        <fullName evidence="7">RagB/SusD family nutrient uptake outer membrane protein</fullName>
    </submittedName>
</protein>
<evidence type="ECO:0000256" key="4">
    <source>
        <dbReference type="ARBA" id="ARBA00023136"/>
    </source>
</evidence>